<evidence type="ECO:0000313" key="3">
    <source>
        <dbReference type="Proteomes" id="UP000035301"/>
    </source>
</evidence>
<reference evidence="2 3" key="1">
    <citation type="journal article" date="2015" name="Int. J. Syst. Evol. Microbiol.">
        <title>Methanoculleus sediminis sp. nov., a methanogen from sediments near a submarine mud volcano.</title>
        <authorList>
            <person name="Chen S.C."/>
            <person name="Chen M.F."/>
            <person name="Lai M.C."/>
            <person name="Weng C.Y."/>
            <person name="Wu S.Y."/>
            <person name="Lin S."/>
            <person name="Yang T.F."/>
            <person name="Chen P.C."/>
        </authorList>
    </citation>
    <scope>NUCLEOTIDE SEQUENCE [LARGE SCALE GENOMIC DNA]</scope>
    <source>
        <strain evidence="2 3">S3Fa</strain>
    </source>
</reference>
<keyword evidence="3" id="KW-1185">Reference proteome</keyword>
<dbReference type="Proteomes" id="UP000035301">
    <property type="component" value="Unassembled WGS sequence"/>
</dbReference>
<dbReference type="RefSeq" id="WP_048183226.1">
    <property type="nucleotide sequence ID" value="NZ_JXOJ01000002.1"/>
</dbReference>
<comment type="caution">
    <text evidence="2">The sequence shown here is derived from an EMBL/GenBank/DDBJ whole genome shotgun (WGS) entry which is preliminary data.</text>
</comment>
<dbReference type="OrthoDB" id="104638at2157"/>
<sequence>MEEGKKPGNRLRTAGLVVACGLIGIVAVALGFMLADALIIYAMEGSGGQPMLYVMESADVQPEWGMVVPLTEKDFADHPALDAVIRGEERNPSVWEWGAGDRRFIGGTNVSYAESKALQDTYGPDRETWVYPHLEYEGAYYLVVTTWP</sequence>
<evidence type="ECO:0000313" key="2">
    <source>
        <dbReference type="EMBL" id="KLK88754.1"/>
    </source>
</evidence>
<dbReference type="STRING" id="1550566.SZ63_07175"/>
<dbReference type="PATRIC" id="fig|1550566.3.peg.1557"/>
<dbReference type="EMBL" id="JXOJ01000002">
    <property type="protein sequence ID" value="KLK88754.1"/>
    <property type="molecule type" value="Genomic_DNA"/>
</dbReference>
<keyword evidence="1" id="KW-1133">Transmembrane helix</keyword>
<name>A0A0H1R111_9EURY</name>
<proteinExistence type="predicted"/>
<keyword evidence="1" id="KW-0812">Transmembrane</keyword>
<accession>A0A0H1R111</accession>
<evidence type="ECO:0000256" key="1">
    <source>
        <dbReference type="SAM" id="Phobius"/>
    </source>
</evidence>
<keyword evidence="1" id="KW-0472">Membrane</keyword>
<dbReference type="AlphaFoldDB" id="A0A0H1R111"/>
<feature type="transmembrane region" description="Helical" evidence="1">
    <location>
        <begin position="16"/>
        <end position="42"/>
    </location>
</feature>
<organism evidence="2 3">
    <name type="scientific">Methanoculleus sediminis</name>
    <dbReference type="NCBI Taxonomy" id="1550566"/>
    <lineage>
        <taxon>Archaea</taxon>
        <taxon>Methanobacteriati</taxon>
        <taxon>Methanobacteriota</taxon>
        <taxon>Stenosarchaea group</taxon>
        <taxon>Methanomicrobia</taxon>
        <taxon>Methanomicrobiales</taxon>
        <taxon>Methanomicrobiaceae</taxon>
        <taxon>Methanoculleus</taxon>
    </lineage>
</organism>
<protein>
    <submittedName>
        <fullName evidence="2">Uncharacterized protein</fullName>
    </submittedName>
</protein>
<gene>
    <name evidence="2" type="ORF">SZ63_07175</name>
</gene>